<feature type="region of interest" description="Disordered" evidence="12">
    <location>
        <begin position="23"/>
        <end position="57"/>
    </location>
</feature>
<feature type="domain" description="C2H2-type" evidence="13">
    <location>
        <begin position="177"/>
        <end position="204"/>
    </location>
</feature>
<feature type="domain" description="C2H2-type" evidence="13">
    <location>
        <begin position="233"/>
        <end position="260"/>
    </location>
</feature>
<dbReference type="FunFam" id="3.30.160.60:FF:002716">
    <property type="entry name" value="Zinc finger protein 212"/>
    <property type="match status" value="1"/>
</dbReference>
<dbReference type="Proteomes" id="UP000770717">
    <property type="component" value="Unassembled WGS sequence"/>
</dbReference>
<evidence type="ECO:0000259" key="13">
    <source>
        <dbReference type="PROSITE" id="PS50157"/>
    </source>
</evidence>
<evidence type="ECO:0000313" key="14">
    <source>
        <dbReference type="EMBL" id="KAG9471830.1"/>
    </source>
</evidence>
<keyword evidence="6" id="KW-0862">Zinc</keyword>
<dbReference type="PANTHER" id="PTHR23226">
    <property type="entry name" value="ZINC FINGER AND SCAN DOMAIN-CONTAINING"/>
    <property type="match status" value="1"/>
</dbReference>
<evidence type="ECO:0000256" key="4">
    <source>
        <dbReference type="ARBA" id="ARBA00022737"/>
    </source>
</evidence>
<feature type="domain" description="C2H2-type" evidence="13">
    <location>
        <begin position="289"/>
        <end position="316"/>
    </location>
</feature>
<dbReference type="SUPFAM" id="SSF57667">
    <property type="entry name" value="beta-beta-alpha zinc fingers"/>
    <property type="match status" value="3"/>
</dbReference>
<evidence type="ECO:0000256" key="1">
    <source>
        <dbReference type="ARBA" id="ARBA00003767"/>
    </source>
</evidence>
<dbReference type="AlphaFoldDB" id="A0A8J6JXZ7"/>
<evidence type="ECO:0000256" key="5">
    <source>
        <dbReference type="ARBA" id="ARBA00022771"/>
    </source>
</evidence>
<dbReference type="PROSITE" id="PS00028">
    <property type="entry name" value="ZINC_FINGER_C2H2_1"/>
    <property type="match status" value="5"/>
</dbReference>
<dbReference type="GO" id="GO:0000981">
    <property type="term" value="F:DNA-binding transcription factor activity, RNA polymerase II-specific"/>
    <property type="evidence" value="ECO:0007669"/>
    <property type="project" value="TreeGrafter"/>
</dbReference>
<reference evidence="14" key="1">
    <citation type="thesis" date="2020" institute="ProQuest LLC" country="789 East Eisenhower Parkway, Ann Arbor, MI, USA">
        <title>Comparative Genomics and Chromosome Evolution.</title>
        <authorList>
            <person name="Mudd A.B."/>
        </authorList>
    </citation>
    <scope>NUCLEOTIDE SEQUENCE</scope>
    <source>
        <strain evidence="14">HN-11 Male</strain>
        <tissue evidence="14">Kidney and liver</tissue>
    </source>
</reference>
<dbReference type="FunFam" id="3.30.160.60:FF:000446">
    <property type="entry name" value="Zinc finger protein"/>
    <property type="match status" value="1"/>
</dbReference>
<keyword evidence="5 11" id="KW-0863">Zinc-finger</keyword>
<evidence type="ECO:0000256" key="2">
    <source>
        <dbReference type="ARBA" id="ARBA00004123"/>
    </source>
</evidence>
<evidence type="ECO:0000256" key="10">
    <source>
        <dbReference type="ARBA" id="ARBA00023242"/>
    </source>
</evidence>
<gene>
    <name evidence="14" type="ORF">GDO78_022604</name>
</gene>
<dbReference type="PANTHER" id="PTHR23226:SF416">
    <property type="entry name" value="FI01424P"/>
    <property type="match status" value="1"/>
</dbReference>
<evidence type="ECO:0000313" key="15">
    <source>
        <dbReference type="Proteomes" id="UP000770717"/>
    </source>
</evidence>
<dbReference type="GO" id="GO:0000978">
    <property type="term" value="F:RNA polymerase II cis-regulatory region sequence-specific DNA binding"/>
    <property type="evidence" value="ECO:0007669"/>
    <property type="project" value="TreeGrafter"/>
</dbReference>
<evidence type="ECO:0000256" key="8">
    <source>
        <dbReference type="ARBA" id="ARBA00023125"/>
    </source>
</evidence>
<keyword evidence="3" id="KW-0479">Metal-binding</keyword>
<dbReference type="FunFam" id="3.30.160.60:FF:000759">
    <property type="entry name" value="zinc finger protein 16"/>
    <property type="match status" value="1"/>
</dbReference>
<dbReference type="OrthoDB" id="3437960at2759"/>
<dbReference type="SMART" id="SM00355">
    <property type="entry name" value="ZnF_C2H2"/>
    <property type="match status" value="5"/>
</dbReference>
<dbReference type="GO" id="GO:0008270">
    <property type="term" value="F:zinc ion binding"/>
    <property type="evidence" value="ECO:0007669"/>
    <property type="project" value="UniProtKB-KW"/>
</dbReference>
<feature type="compositionally biased region" description="Polar residues" evidence="12">
    <location>
        <begin position="25"/>
        <end position="39"/>
    </location>
</feature>
<keyword evidence="10" id="KW-0539">Nucleus</keyword>
<dbReference type="FunFam" id="3.30.160.60:FF:000478">
    <property type="entry name" value="Zinc finger protein 133"/>
    <property type="match status" value="1"/>
</dbReference>
<keyword evidence="9" id="KW-0804">Transcription</keyword>
<keyword evidence="7" id="KW-0805">Transcription regulation</keyword>
<comment type="function">
    <text evidence="1">May be involved in transcriptional regulation.</text>
</comment>
<dbReference type="EMBL" id="WNTK01000097">
    <property type="protein sequence ID" value="KAG9471830.1"/>
    <property type="molecule type" value="Genomic_DNA"/>
</dbReference>
<keyword evidence="8" id="KW-0238">DNA-binding</keyword>
<evidence type="ECO:0000256" key="6">
    <source>
        <dbReference type="ARBA" id="ARBA00022833"/>
    </source>
</evidence>
<evidence type="ECO:0000256" key="9">
    <source>
        <dbReference type="ARBA" id="ARBA00023163"/>
    </source>
</evidence>
<protein>
    <recommendedName>
        <fullName evidence="13">C2H2-type domain-containing protein</fullName>
    </recommendedName>
</protein>
<dbReference type="GO" id="GO:0005634">
    <property type="term" value="C:nucleus"/>
    <property type="evidence" value="ECO:0007669"/>
    <property type="project" value="UniProtKB-SubCell"/>
</dbReference>
<dbReference type="InterPro" id="IPR036236">
    <property type="entry name" value="Znf_C2H2_sf"/>
</dbReference>
<sequence>MEEWEYLEGHKDQYNDVMMEDYQPLTPQDRSTNSPSSKSCLHPLHSAEVPGQNPNIPRDQQIEDLIIVKVEETEEDEEYYSELPCKEQETPTTISTDVPLTLDCSPLASSSDCAANLDMTQSIYGQHFITINIPSIIHNRDMASVPPTLIQPSQILQLLPRPEGEKQKNSSKNEGRFPCAECGKSFAMRSNFLEHLKVHTMEKPLACTVCGKCFKRKSDLIRHQKTHTGEKPFLCSECGKRFAVKSNLFAHHRIHTGERPFPCPVCGKCFIQKSDLVVHHIIHTGEKPFACTVCGKCFNRKRSLVRHQRIHTRDKS</sequence>
<accession>A0A8J6JXZ7</accession>
<dbReference type="FunFam" id="3.30.160.60:FF:000739">
    <property type="entry name" value="Zgc:171418 protein"/>
    <property type="match status" value="1"/>
</dbReference>
<dbReference type="InterPro" id="IPR013087">
    <property type="entry name" value="Znf_C2H2_type"/>
</dbReference>
<name>A0A8J6JXZ7_ELECQ</name>
<organism evidence="14 15">
    <name type="scientific">Eleutherodactylus coqui</name>
    <name type="common">Puerto Rican coqui</name>
    <dbReference type="NCBI Taxonomy" id="57060"/>
    <lineage>
        <taxon>Eukaryota</taxon>
        <taxon>Metazoa</taxon>
        <taxon>Chordata</taxon>
        <taxon>Craniata</taxon>
        <taxon>Vertebrata</taxon>
        <taxon>Euteleostomi</taxon>
        <taxon>Amphibia</taxon>
        <taxon>Batrachia</taxon>
        <taxon>Anura</taxon>
        <taxon>Neobatrachia</taxon>
        <taxon>Hyloidea</taxon>
        <taxon>Eleutherodactylidae</taxon>
        <taxon>Eleutherodactylinae</taxon>
        <taxon>Eleutherodactylus</taxon>
        <taxon>Eleutherodactylus</taxon>
    </lineage>
</organism>
<dbReference type="PROSITE" id="PS50157">
    <property type="entry name" value="ZINC_FINGER_C2H2_2"/>
    <property type="match status" value="5"/>
</dbReference>
<comment type="caution">
    <text evidence="14">The sequence shown here is derived from an EMBL/GenBank/DDBJ whole genome shotgun (WGS) entry which is preliminary data.</text>
</comment>
<proteinExistence type="predicted"/>
<dbReference type="Gene3D" id="3.30.160.60">
    <property type="entry name" value="Classic Zinc Finger"/>
    <property type="match status" value="5"/>
</dbReference>
<feature type="domain" description="C2H2-type" evidence="13">
    <location>
        <begin position="261"/>
        <end position="288"/>
    </location>
</feature>
<comment type="subcellular location">
    <subcellularLocation>
        <location evidence="2">Nucleus</location>
    </subcellularLocation>
</comment>
<evidence type="ECO:0000256" key="11">
    <source>
        <dbReference type="PROSITE-ProRule" id="PRU00042"/>
    </source>
</evidence>
<evidence type="ECO:0000256" key="3">
    <source>
        <dbReference type="ARBA" id="ARBA00022723"/>
    </source>
</evidence>
<feature type="domain" description="C2H2-type" evidence="13">
    <location>
        <begin position="205"/>
        <end position="232"/>
    </location>
</feature>
<keyword evidence="15" id="KW-1185">Reference proteome</keyword>
<dbReference type="Pfam" id="PF00096">
    <property type="entry name" value="zf-C2H2"/>
    <property type="match status" value="5"/>
</dbReference>
<evidence type="ECO:0000256" key="12">
    <source>
        <dbReference type="SAM" id="MobiDB-lite"/>
    </source>
</evidence>
<evidence type="ECO:0000256" key="7">
    <source>
        <dbReference type="ARBA" id="ARBA00023015"/>
    </source>
</evidence>
<keyword evidence="4" id="KW-0677">Repeat</keyword>